<dbReference type="SUPFAM" id="SSF52172">
    <property type="entry name" value="CheY-like"/>
    <property type="match status" value="1"/>
</dbReference>
<dbReference type="PROSITE" id="PS01124">
    <property type="entry name" value="HTH_ARAC_FAMILY_2"/>
    <property type="match status" value="1"/>
</dbReference>
<dbReference type="Pfam" id="PF12833">
    <property type="entry name" value="HTH_18"/>
    <property type="match status" value="1"/>
</dbReference>
<dbReference type="PANTHER" id="PTHR43280:SF2">
    <property type="entry name" value="HTH-TYPE TRANSCRIPTIONAL REGULATOR EXSA"/>
    <property type="match status" value="1"/>
</dbReference>
<evidence type="ECO:0000256" key="1">
    <source>
        <dbReference type="ARBA" id="ARBA00023015"/>
    </source>
</evidence>
<dbReference type="GO" id="GO:0000160">
    <property type="term" value="P:phosphorelay signal transduction system"/>
    <property type="evidence" value="ECO:0007669"/>
    <property type="project" value="InterPro"/>
</dbReference>
<dbReference type="PRINTS" id="PR00032">
    <property type="entry name" value="HTHARAC"/>
</dbReference>
<protein>
    <submittedName>
        <fullName evidence="7">DNA-binding response regulator</fullName>
    </submittedName>
</protein>
<dbReference type="InterPro" id="IPR018060">
    <property type="entry name" value="HTH_AraC"/>
</dbReference>
<evidence type="ECO:0000259" key="5">
    <source>
        <dbReference type="PROSITE" id="PS01124"/>
    </source>
</evidence>
<dbReference type="Gene3D" id="3.40.50.2300">
    <property type="match status" value="1"/>
</dbReference>
<accession>A0A1R1B3X5</accession>
<dbReference type="InterPro" id="IPR011006">
    <property type="entry name" value="CheY-like_superfamily"/>
</dbReference>
<keyword evidence="4" id="KW-0597">Phosphoprotein</keyword>
<name>A0A1R1B3X5_PAELA</name>
<feature type="domain" description="Response regulatory" evidence="6">
    <location>
        <begin position="3"/>
        <end position="119"/>
    </location>
</feature>
<dbReference type="SMART" id="SM00342">
    <property type="entry name" value="HTH_ARAC"/>
    <property type="match status" value="1"/>
</dbReference>
<evidence type="ECO:0000256" key="2">
    <source>
        <dbReference type="ARBA" id="ARBA00023125"/>
    </source>
</evidence>
<dbReference type="GO" id="GO:0003700">
    <property type="term" value="F:DNA-binding transcription factor activity"/>
    <property type="evidence" value="ECO:0007669"/>
    <property type="project" value="InterPro"/>
</dbReference>
<keyword evidence="1" id="KW-0805">Transcription regulation</keyword>
<proteinExistence type="predicted"/>
<dbReference type="PANTHER" id="PTHR43280">
    <property type="entry name" value="ARAC-FAMILY TRANSCRIPTIONAL REGULATOR"/>
    <property type="match status" value="1"/>
</dbReference>
<evidence type="ECO:0000256" key="4">
    <source>
        <dbReference type="PROSITE-ProRule" id="PRU00169"/>
    </source>
</evidence>
<dbReference type="InterPro" id="IPR009057">
    <property type="entry name" value="Homeodomain-like_sf"/>
</dbReference>
<reference evidence="7 8" key="1">
    <citation type="submission" date="2016-11" db="EMBL/GenBank/DDBJ databases">
        <title>Paenibacillus species isolates.</title>
        <authorList>
            <person name="Beno S.M."/>
        </authorList>
    </citation>
    <scope>NUCLEOTIDE SEQUENCE [LARGE SCALE GENOMIC DNA]</scope>
    <source>
        <strain evidence="7 8">FSL F4-0100</strain>
    </source>
</reference>
<evidence type="ECO:0000256" key="3">
    <source>
        <dbReference type="ARBA" id="ARBA00023163"/>
    </source>
</evidence>
<feature type="modified residue" description="4-aspartylphosphate" evidence="4">
    <location>
        <position position="54"/>
    </location>
</feature>
<dbReference type="Proteomes" id="UP000187074">
    <property type="component" value="Unassembled WGS sequence"/>
</dbReference>
<dbReference type="Pfam" id="PF00072">
    <property type="entry name" value="Response_reg"/>
    <property type="match status" value="1"/>
</dbReference>
<dbReference type="GO" id="GO:0043565">
    <property type="term" value="F:sequence-specific DNA binding"/>
    <property type="evidence" value="ECO:0007669"/>
    <property type="project" value="InterPro"/>
</dbReference>
<organism evidence="7 8">
    <name type="scientific">Paenibacillus lautus</name>
    <name type="common">Bacillus lautus</name>
    <dbReference type="NCBI Taxonomy" id="1401"/>
    <lineage>
        <taxon>Bacteria</taxon>
        <taxon>Bacillati</taxon>
        <taxon>Bacillota</taxon>
        <taxon>Bacilli</taxon>
        <taxon>Bacillales</taxon>
        <taxon>Paenibacillaceae</taxon>
        <taxon>Paenibacillus</taxon>
    </lineage>
</organism>
<dbReference type="InterPro" id="IPR001789">
    <property type="entry name" value="Sig_transdc_resp-reg_receiver"/>
</dbReference>
<evidence type="ECO:0000313" key="7">
    <source>
        <dbReference type="EMBL" id="OME93821.1"/>
    </source>
</evidence>
<dbReference type="SUPFAM" id="SSF46689">
    <property type="entry name" value="Homeodomain-like"/>
    <property type="match status" value="2"/>
</dbReference>
<dbReference type="EMBL" id="MRTF01000003">
    <property type="protein sequence ID" value="OME93821.1"/>
    <property type="molecule type" value="Genomic_DNA"/>
</dbReference>
<feature type="domain" description="HTH araC/xylS-type" evidence="5">
    <location>
        <begin position="139"/>
        <end position="237"/>
    </location>
</feature>
<sequence>MFNVLVVDDESVQREGIKDLISQYRFPFQVLEAENGMSAERILVQNAIDILITDVRMPLMDGLALSKQARKMQQDLKIVICSGYDEFEYARSAIRLGVVNYLLKPLVREEFLEVMEDITQISPYGGDLEQETVESKVILQVKDYVKDHYQRDISLSDAAHDVYLSPGYLSILFKKETGENFSKYLTDYRLRRASHLLLNSNMKVNDIAGAVGIDNHSYFAKLFKSKFGVSPLQYRECGVLHDRMDQEQVQ</sequence>
<dbReference type="Gene3D" id="1.10.10.60">
    <property type="entry name" value="Homeodomain-like"/>
    <property type="match status" value="2"/>
</dbReference>
<dbReference type="STRING" id="1401.BK123_11295"/>
<keyword evidence="2 7" id="KW-0238">DNA-binding</keyword>
<keyword evidence="3" id="KW-0804">Transcription</keyword>
<dbReference type="AlphaFoldDB" id="A0A1R1B3X5"/>
<dbReference type="CDD" id="cd17536">
    <property type="entry name" value="REC_YesN-like"/>
    <property type="match status" value="1"/>
</dbReference>
<dbReference type="PROSITE" id="PS50110">
    <property type="entry name" value="RESPONSE_REGULATORY"/>
    <property type="match status" value="1"/>
</dbReference>
<evidence type="ECO:0000313" key="8">
    <source>
        <dbReference type="Proteomes" id="UP000187074"/>
    </source>
</evidence>
<evidence type="ECO:0000259" key="6">
    <source>
        <dbReference type="PROSITE" id="PS50110"/>
    </source>
</evidence>
<comment type="caution">
    <text evidence="7">The sequence shown here is derived from an EMBL/GenBank/DDBJ whole genome shotgun (WGS) entry which is preliminary data.</text>
</comment>
<gene>
    <name evidence="7" type="ORF">BK123_11295</name>
</gene>
<dbReference type="InterPro" id="IPR020449">
    <property type="entry name" value="Tscrpt_reg_AraC-type_HTH"/>
</dbReference>
<dbReference type="SMART" id="SM00448">
    <property type="entry name" value="REC"/>
    <property type="match status" value="1"/>
</dbReference>